<comment type="caution">
    <text evidence="1">The sequence shown here is derived from an EMBL/GenBank/DDBJ whole genome shotgun (WGS) entry which is preliminary data.</text>
</comment>
<proteinExistence type="predicted"/>
<evidence type="ECO:0000313" key="1">
    <source>
        <dbReference type="EMBL" id="KAK0488149.1"/>
    </source>
</evidence>
<sequence>LLNDISEKRHRVQKELEYHDACLAPIQTLPVDLLREIFMLVPTNALDPLSSPWIFGRVCAFWRLLCLSTPILWSL</sequence>
<dbReference type="EMBL" id="JAUEPU010000041">
    <property type="protein sequence ID" value="KAK0488149.1"/>
    <property type="molecule type" value="Genomic_DNA"/>
</dbReference>
<evidence type="ECO:0008006" key="3">
    <source>
        <dbReference type="Google" id="ProtNLM"/>
    </source>
</evidence>
<name>A0AA39PR43_9AGAR</name>
<reference evidence="1" key="1">
    <citation type="submission" date="2023-06" db="EMBL/GenBank/DDBJ databases">
        <authorList>
            <consortium name="Lawrence Berkeley National Laboratory"/>
            <person name="Ahrendt S."/>
            <person name="Sahu N."/>
            <person name="Indic B."/>
            <person name="Wong-Bajracharya J."/>
            <person name="Merenyi Z."/>
            <person name="Ke H.-M."/>
            <person name="Monk M."/>
            <person name="Kocsube S."/>
            <person name="Drula E."/>
            <person name="Lipzen A."/>
            <person name="Balint B."/>
            <person name="Henrissat B."/>
            <person name="Andreopoulos B."/>
            <person name="Martin F.M."/>
            <person name="Harder C.B."/>
            <person name="Rigling D."/>
            <person name="Ford K.L."/>
            <person name="Foster G.D."/>
            <person name="Pangilinan J."/>
            <person name="Papanicolaou A."/>
            <person name="Barry K."/>
            <person name="LaButti K."/>
            <person name="Viragh M."/>
            <person name="Koriabine M."/>
            <person name="Yan M."/>
            <person name="Riley R."/>
            <person name="Champramary S."/>
            <person name="Plett K.L."/>
            <person name="Tsai I.J."/>
            <person name="Slot J."/>
            <person name="Sipos G."/>
            <person name="Plett J."/>
            <person name="Nagy L.G."/>
            <person name="Grigoriev I.V."/>
        </authorList>
    </citation>
    <scope>NUCLEOTIDE SEQUENCE</scope>
    <source>
        <strain evidence="1">HWK02</strain>
    </source>
</reference>
<feature type="non-terminal residue" evidence="1">
    <location>
        <position position="75"/>
    </location>
</feature>
<organism evidence="1 2">
    <name type="scientific">Armillaria luteobubalina</name>
    <dbReference type="NCBI Taxonomy" id="153913"/>
    <lineage>
        <taxon>Eukaryota</taxon>
        <taxon>Fungi</taxon>
        <taxon>Dikarya</taxon>
        <taxon>Basidiomycota</taxon>
        <taxon>Agaricomycotina</taxon>
        <taxon>Agaricomycetes</taxon>
        <taxon>Agaricomycetidae</taxon>
        <taxon>Agaricales</taxon>
        <taxon>Marasmiineae</taxon>
        <taxon>Physalacriaceae</taxon>
        <taxon>Armillaria</taxon>
    </lineage>
</organism>
<keyword evidence="2" id="KW-1185">Reference proteome</keyword>
<gene>
    <name evidence="1" type="ORF">EDD18DRAFT_1009861</name>
</gene>
<accession>A0AA39PR43</accession>
<dbReference type="Proteomes" id="UP001175228">
    <property type="component" value="Unassembled WGS sequence"/>
</dbReference>
<dbReference type="AlphaFoldDB" id="A0AA39PR43"/>
<evidence type="ECO:0000313" key="2">
    <source>
        <dbReference type="Proteomes" id="UP001175228"/>
    </source>
</evidence>
<protein>
    <recommendedName>
        <fullName evidence="3">F-box domain-containing protein</fullName>
    </recommendedName>
</protein>
<feature type="non-terminal residue" evidence="1">
    <location>
        <position position="1"/>
    </location>
</feature>